<name>A0ABW2HHQ0_9MICO</name>
<gene>
    <name evidence="3" type="ORF">ACFQRL_13440</name>
</gene>
<organism evidence="3 4">
    <name type="scientific">Microbacterium fluvii</name>
    <dbReference type="NCBI Taxonomy" id="415215"/>
    <lineage>
        <taxon>Bacteria</taxon>
        <taxon>Bacillati</taxon>
        <taxon>Actinomycetota</taxon>
        <taxon>Actinomycetes</taxon>
        <taxon>Micrococcales</taxon>
        <taxon>Microbacteriaceae</taxon>
        <taxon>Microbacterium</taxon>
    </lineage>
</organism>
<dbReference type="Proteomes" id="UP001596507">
    <property type="component" value="Unassembled WGS sequence"/>
</dbReference>
<dbReference type="SMART" id="SM00507">
    <property type="entry name" value="HNHc"/>
    <property type="match status" value="1"/>
</dbReference>
<dbReference type="InterPro" id="IPR003870">
    <property type="entry name" value="DUF222"/>
</dbReference>
<evidence type="ECO:0000313" key="4">
    <source>
        <dbReference type="Proteomes" id="UP001596507"/>
    </source>
</evidence>
<comment type="caution">
    <text evidence="3">The sequence shown here is derived from an EMBL/GenBank/DDBJ whole genome shotgun (WGS) entry which is preliminary data.</text>
</comment>
<evidence type="ECO:0000313" key="3">
    <source>
        <dbReference type="EMBL" id="MFC7269962.1"/>
    </source>
</evidence>
<dbReference type="InterPro" id="IPR003615">
    <property type="entry name" value="HNH_nuc"/>
</dbReference>
<dbReference type="Pfam" id="PF02720">
    <property type="entry name" value="DUF222"/>
    <property type="match status" value="1"/>
</dbReference>
<dbReference type="Gene3D" id="1.10.30.50">
    <property type="match status" value="1"/>
</dbReference>
<sequence length="505" mass="54321">MNELLDRIDALSAELDGVLAEAFSGAVGAATDDDVLAIMGAAAGIARRAEALLCEGSGVVSQRSTDEIVADRMSARFGSVTAGELVQRVTRSTRVTANAYVRIGRLTAPRRALTGEALPARYPGLREALATGAVGVEGALAVAVPLEKARPAAGDAAVLVAEAELCTAARGDAPDAPPVVDADALREMAQVWAVFLDQDGTEPPEERAMRKRDFWIGRCRDGVVPFGGHALPEFMAELRRCIDALMSPRTARQPDGPWFAGGESGAGTELESTGSGEGGEGEGDSSGDEAAPPLDPRTVGQRRHDALWTLIHRIATSGTLPTIAGAAPTLVVHAREKDLLAGTGFTHLPGIGEPQPIDLAERIACTGRMQRVVFAENGRITSIRTTERLFNRRQRRAIEARDGTCIIPGCQVPADWCEIHHVDEHSEGGETSTDNGVPVCMFHHHWVHVCGWEIQMRLGVPYVRGPAWWDPRRRWFRASKSPLTMLDRLEIRQPLAHSRHLTLTT</sequence>
<evidence type="ECO:0000259" key="2">
    <source>
        <dbReference type="SMART" id="SM00507"/>
    </source>
</evidence>
<feature type="domain" description="HNH nuclease" evidence="2">
    <location>
        <begin position="393"/>
        <end position="445"/>
    </location>
</feature>
<keyword evidence="4" id="KW-1185">Reference proteome</keyword>
<evidence type="ECO:0000256" key="1">
    <source>
        <dbReference type="SAM" id="MobiDB-lite"/>
    </source>
</evidence>
<proteinExistence type="predicted"/>
<reference evidence="4" key="1">
    <citation type="journal article" date="2019" name="Int. J. Syst. Evol. Microbiol.">
        <title>The Global Catalogue of Microorganisms (GCM) 10K type strain sequencing project: providing services to taxonomists for standard genome sequencing and annotation.</title>
        <authorList>
            <consortium name="The Broad Institute Genomics Platform"/>
            <consortium name="The Broad Institute Genome Sequencing Center for Infectious Disease"/>
            <person name="Wu L."/>
            <person name="Ma J."/>
        </authorList>
    </citation>
    <scope>NUCLEOTIDE SEQUENCE [LARGE SCALE GENOMIC DNA]</scope>
    <source>
        <strain evidence="4">CGMCC 1.15772</strain>
    </source>
</reference>
<accession>A0ABW2HHQ0</accession>
<dbReference type="EMBL" id="JBHTBE010000003">
    <property type="protein sequence ID" value="MFC7269962.1"/>
    <property type="molecule type" value="Genomic_DNA"/>
</dbReference>
<feature type="region of interest" description="Disordered" evidence="1">
    <location>
        <begin position="251"/>
        <end position="299"/>
    </location>
</feature>
<protein>
    <submittedName>
        <fullName evidence="3">DUF222 domain-containing protein</fullName>
    </submittedName>
</protein>
<dbReference type="CDD" id="cd00085">
    <property type="entry name" value="HNHc"/>
    <property type="match status" value="1"/>
</dbReference>
<dbReference type="RefSeq" id="WP_262874872.1">
    <property type="nucleotide sequence ID" value="NZ_BAABKW010000013.1"/>
</dbReference>